<dbReference type="PROSITE" id="PS51352">
    <property type="entry name" value="THIOREDOXIN_2"/>
    <property type="match status" value="1"/>
</dbReference>
<evidence type="ECO:0000259" key="6">
    <source>
        <dbReference type="PROSITE" id="PS51352"/>
    </source>
</evidence>
<dbReference type="InterPro" id="IPR050553">
    <property type="entry name" value="Thioredoxin_ResA/DsbE_sf"/>
</dbReference>
<feature type="chain" id="PRO_5036782989" evidence="5">
    <location>
        <begin position="24"/>
        <end position="388"/>
    </location>
</feature>
<organism evidence="7 8">
    <name type="scientific">Fibrella aquatilis</name>
    <dbReference type="NCBI Taxonomy" id="2817059"/>
    <lineage>
        <taxon>Bacteria</taxon>
        <taxon>Pseudomonadati</taxon>
        <taxon>Bacteroidota</taxon>
        <taxon>Cytophagia</taxon>
        <taxon>Cytophagales</taxon>
        <taxon>Spirosomataceae</taxon>
        <taxon>Fibrella</taxon>
    </lineage>
</organism>
<dbReference type="GO" id="GO:0017004">
    <property type="term" value="P:cytochrome complex assembly"/>
    <property type="evidence" value="ECO:0007669"/>
    <property type="project" value="UniProtKB-KW"/>
</dbReference>
<dbReference type="PROSITE" id="PS00194">
    <property type="entry name" value="THIOREDOXIN_1"/>
    <property type="match status" value="1"/>
</dbReference>
<dbReference type="AlphaFoldDB" id="A0A939K229"/>
<dbReference type="InterPro" id="IPR017937">
    <property type="entry name" value="Thioredoxin_CS"/>
</dbReference>
<dbReference type="EMBL" id="JAFMYU010000015">
    <property type="protein sequence ID" value="MBO0932875.1"/>
    <property type="molecule type" value="Genomic_DNA"/>
</dbReference>
<evidence type="ECO:0000256" key="3">
    <source>
        <dbReference type="ARBA" id="ARBA00023157"/>
    </source>
</evidence>
<reference evidence="7 8" key="1">
    <citation type="submission" date="2021-03" db="EMBL/GenBank/DDBJ databases">
        <title>Fibrella sp. HMF5036 genome sequencing and assembly.</title>
        <authorList>
            <person name="Kang H."/>
            <person name="Kim H."/>
            <person name="Bae S."/>
            <person name="Joh K."/>
        </authorList>
    </citation>
    <scope>NUCLEOTIDE SEQUENCE [LARGE SCALE GENOMIC DNA]</scope>
    <source>
        <strain evidence="7 8">HMF5036</strain>
    </source>
</reference>
<dbReference type="InterPro" id="IPR013766">
    <property type="entry name" value="Thioredoxin_domain"/>
</dbReference>
<dbReference type="InterPro" id="IPR000866">
    <property type="entry name" value="AhpC/TSA"/>
</dbReference>
<dbReference type="SUPFAM" id="SSF52833">
    <property type="entry name" value="Thioredoxin-like"/>
    <property type="match status" value="1"/>
</dbReference>
<keyword evidence="5" id="KW-0732">Signal</keyword>
<dbReference type="RefSeq" id="WP_207336840.1">
    <property type="nucleotide sequence ID" value="NZ_JAFMYU010000015.1"/>
</dbReference>
<dbReference type="PANTHER" id="PTHR42852">
    <property type="entry name" value="THIOL:DISULFIDE INTERCHANGE PROTEIN DSBE"/>
    <property type="match status" value="1"/>
</dbReference>
<dbReference type="InterPro" id="IPR025380">
    <property type="entry name" value="DUF4369"/>
</dbReference>
<evidence type="ECO:0000256" key="1">
    <source>
        <dbReference type="ARBA" id="ARBA00004196"/>
    </source>
</evidence>
<name>A0A939K229_9BACT</name>
<dbReference type="Pfam" id="PF00578">
    <property type="entry name" value="AhpC-TSA"/>
    <property type="match status" value="1"/>
</dbReference>
<dbReference type="CDD" id="cd02966">
    <property type="entry name" value="TlpA_like_family"/>
    <property type="match status" value="1"/>
</dbReference>
<keyword evidence="2" id="KW-0201">Cytochrome c-type biogenesis</keyword>
<feature type="signal peptide" evidence="5">
    <location>
        <begin position="1"/>
        <end position="23"/>
    </location>
</feature>
<keyword evidence="4" id="KW-0676">Redox-active center</keyword>
<evidence type="ECO:0000313" key="8">
    <source>
        <dbReference type="Proteomes" id="UP000664795"/>
    </source>
</evidence>
<dbReference type="GO" id="GO:0016209">
    <property type="term" value="F:antioxidant activity"/>
    <property type="evidence" value="ECO:0007669"/>
    <property type="project" value="InterPro"/>
</dbReference>
<evidence type="ECO:0000256" key="4">
    <source>
        <dbReference type="ARBA" id="ARBA00023284"/>
    </source>
</evidence>
<comment type="subcellular location">
    <subcellularLocation>
        <location evidence="1">Cell envelope</location>
    </subcellularLocation>
</comment>
<dbReference type="GO" id="GO:0030313">
    <property type="term" value="C:cell envelope"/>
    <property type="evidence" value="ECO:0007669"/>
    <property type="project" value="UniProtKB-SubCell"/>
</dbReference>
<dbReference type="InterPro" id="IPR036249">
    <property type="entry name" value="Thioredoxin-like_sf"/>
</dbReference>
<dbReference type="GO" id="GO:0016491">
    <property type="term" value="F:oxidoreductase activity"/>
    <property type="evidence" value="ECO:0007669"/>
    <property type="project" value="InterPro"/>
</dbReference>
<accession>A0A939K229</accession>
<proteinExistence type="predicted"/>
<evidence type="ECO:0000256" key="2">
    <source>
        <dbReference type="ARBA" id="ARBA00022748"/>
    </source>
</evidence>
<dbReference type="Proteomes" id="UP000664795">
    <property type="component" value="Unassembled WGS sequence"/>
</dbReference>
<sequence length="388" mass="42171">MKHAFIGALAGAAVLLAPWAIQAQNTKKSVVTGQLATVAAGSKIYLETNTNPAIKLDSTVVGADKRFMLEMPVPQGGNIYILNMGSAKSPILLEGGEQITVVAEPGIRGKEKNAPAAAADRPKPKITMSGAKVNDQFRQLFQMQNELEAQGKVLMKSYQEAQAKNDAKAMSNVEQMFDNMAKANTQKVKTMLPELGTSLAALYATNFLNVETDFPTLDTLARRFEKENPNSPHTKAFIGTISRIRGVTVGAEAPEIALTDTNGTAVPLSSLRGKYVLIDFWASWCGPCRNENPNVVRMYDKFKEKGFAIYSVSLDNPGKREAWVRAIRNDGLTWTHVSDLKGWQSEAAQKYGVSAIPATFLLDPTGKIVAKNLRGDALEAKLTEVLKQ</sequence>
<comment type="caution">
    <text evidence="7">The sequence shown here is derived from an EMBL/GenBank/DDBJ whole genome shotgun (WGS) entry which is preliminary data.</text>
</comment>
<evidence type="ECO:0000313" key="7">
    <source>
        <dbReference type="EMBL" id="MBO0932875.1"/>
    </source>
</evidence>
<keyword evidence="3" id="KW-1015">Disulfide bond</keyword>
<keyword evidence="8" id="KW-1185">Reference proteome</keyword>
<protein>
    <submittedName>
        <fullName evidence="7">AhpC/TSA family protein</fullName>
    </submittedName>
</protein>
<feature type="domain" description="Thioredoxin" evidence="6">
    <location>
        <begin position="247"/>
        <end position="388"/>
    </location>
</feature>
<dbReference type="Pfam" id="PF14289">
    <property type="entry name" value="DUF4369"/>
    <property type="match status" value="1"/>
</dbReference>
<dbReference type="Gene3D" id="3.40.30.10">
    <property type="entry name" value="Glutaredoxin"/>
    <property type="match status" value="1"/>
</dbReference>
<gene>
    <name evidence="7" type="ORF">J2I48_17830</name>
</gene>
<dbReference type="PANTHER" id="PTHR42852:SF6">
    <property type="entry name" value="THIOL:DISULFIDE INTERCHANGE PROTEIN DSBE"/>
    <property type="match status" value="1"/>
</dbReference>
<evidence type="ECO:0000256" key="5">
    <source>
        <dbReference type="SAM" id="SignalP"/>
    </source>
</evidence>